<evidence type="ECO:0000256" key="1">
    <source>
        <dbReference type="SAM" id="Phobius"/>
    </source>
</evidence>
<keyword evidence="1" id="KW-0472">Membrane</keyword>
<accession>A0ABY1S760</accession>
<dbReference type="Proteomes" id="UP000196803">
    <property type="component" value="Unassembled WGS sequence"/>
</dbReference>
<dbReference type="GeneID" id="31773554"/>
<keyword evidence="1" id="KW-0812">Transmembrane</keyword>
<dbReference type="InterPro" id="IPR029062">
    <property type="entry name" value="Class_I_gatase-like"/>
</dbReference>
<dbReference type="Pfam" id="PF06283">
    <property type="entry name" value="ThuA"/>
    <property type="match status" value="1"/>
</dbReference>
<feature type="domain" description="ThuA-like" evidence="2">
    <location>
        <begin position="117"/>
        <end position="247"/>
    </location>
</feature>
<evidence type="ECO:0000313" key="3">
    <source>
        <dbReference type="EMBL" id="SMR92156.1"/>
    </source>
</evidence>
<proteinExistence type="predicted"/>
<dbReference type="SUPFAM" id="SSF52317">
    <property type="entry name" value="Class I glutamine amidotransferase-like"/>
    <property type="match status" value="1"/>
</dbReference>
<feature type="transmembrane region" description="Helical" evidence="1">
    <location>
        <begin position="12"/>
        <end position="30"/>
    </location>
</feature>
<dbReference type="InterPro" id="IPR029010">
    <property type="entry name" value="ThuA-like"/>
</dbReference>
<sequence length="285" mass="33637">MLRFFYTIFKEYLINIVSQVIVTILMFIFFNNKNFKIWFSKIKRILLYQLKKKKYVLVWIDDSNNIAKNIITSLETSCPNYNYYLLRHPREILCFPLNPKVLHIVILIVTDVTKLSENENERNIIQNKLCDYVKKGGFLLGTHDIIYRRTRNNELEAIFGCTITNFERCKEAVRYEINPEYRNHPLLSNLEDTFYLDDEEICWGEWNEDVFVLCKGRNSNSKDVPLFVYRNVGEGKVFWINSGDKNVNVCKSISKPQKEFVKLLTNIINYVGGNTTNVNIKRPAN</sequence>
<evidence type="ECO:0000259" key="2">
    <source>
        <dbReference type="Pfam" id="PF06283"/>
    </source>
</evidence>
<reference evidence="3 4" key="1">
    <citation type="submission" date="2017-05" db="EMBL/GenBank/DDBJ databases">
        <authorList>
            <person name="Varghese N."/>
            <person name="Submissions S."/>
        </authorList>
    </citation>
    <scope>NUCLEOTIDE SEQUENCE [LARGE SCALE GENOMIC DNA]</scope>
    <source>
        <strain evidence="3 4">MACB1020</strain>
    </source>
</reference>
<dbReference type="RefSeq" id="WP_015908537.1">
    <property type="nucleotide sequence ID" value="NZ_FUZJ01000001.1"/>
</dbReference>
<comment type="caution">
    <text evidence="3">The sequence shown here is derived from an EMBL/GenBank/DDBJ whole genome shotgun (WGS) entry which is preliminary data.</text>
</comment>
<name>A0ABY1S760_CALBS</name>
<dbReference type="Gene3D" id="3.40.50.880">
    <property type="match status" value="1"/>
</dbReference>
<organism evidence="3 4">
    <name type="scientific">Caldicellulosiruptor bescii</name>
    <name type="common">Anaerocellum thermophilum</name>
    <dbReference type="NCBI Taxonomy" id="31899"/>
    <lineage>
        <taxon>Bacteria</taxon>
        <taxon>Bacillati</taxon>
        <taxon>Bacillota</taxon>
        <taxon>Bacillota incertae sedis</taxon>
        <taxon>Caldicellulosiruptorales</taxon>
        <taxon>Caldicellulosiruptoraceae</taxon>
        <taxon>Caldicellulosiruptor</taxon>
    </lineage>
</organism>
<keyword evidence="4" id="KW-1185">Reference proteome</keyword>
<evidence type="ECO:0000313" key="4">
    <source>
        <dbReference type="Proteomes" id="UP000196803"/>
    </source>
</evidence>
<protein>
    <submittedName>
        <fullName evidence="3">Glycerophosphoryl diester phosphodiesterase</fullName>
    </submittedName>
</protein>
<gene>
    <name evidence="3" type="ORF">SAMN05216240_0852</name>
</gene>
<keyword evidence="1" id="KW-1133">Transmembrane helix</keyword>
<dbReference type="EMBL" id="FXXC01000001">
    <property type="protein sequence ID" value="SMR92156.1"/>
    <property type="molecule type" value="Genomic_DNA"/>
</dbReference>